<dbReference type="InterPro" id="IPR013977">
    <property type="entry name" value="GcvT_C"/>
</dbReference>
<evidence type="ECO:0000256" key="1">
    <source>
        <dbReference type="ARBA" id="ARBA00008609"/>
    </source>
</evidence>
<dbReference type="Gene3D" id="1.10.10.1100">
    <property type="entry name" value="BFD-like [2Fe-2S]-binding domain"/>
    <property type="match status" value="1"/>
</dbReference>
<dbReference type="GO" id="GO:0016491">
    <property type="term" value="F:oxidoreductase activity"/>
    <property type="evidence" value="ECO:0007669"/>
    <property type="project" value="UniProtKB-KW"/>
</dbReference>
<dbReference type="InterPro" id="IPR042204">
    <property type="entry name" value="2Fe-2S-bd_N"/>
</dbReference>
<dbReference type="PANTHER" id="PTHR43757">
    <property type="entry name" value="AMINOMETHYLTRANSFERASE"/>
    <property type="match status" value="1"/>
</dbReference>
<dbReference type="Gene3D" id="3.10.20.440">
    <property type="entry name" value="2Fe-2S iron-sulphur cluster binding domain, sarcosine oxidase, alpha subunit, N-terminal domain"/>
    <property type="match status" value="1"/>
</dbReference>
<dbReference type="SUPFAM" id="SSF54292">
    <property type="entry name" value="2Fe-2S ferredoxin-like"/>
    <property type="match status" value="1"/>
</dbReference>
<dbReference type="SUPFAM" id="SSF51905">
    <property type="entry name" value="FAD/NAD(P)-binding domain"/>
    <property type="match status" value="1"/>
</dbReference>
<feature type="domain" description="Aminomethyltransferase C-terminal" evidence="5">
    <location>
        <begin position="643"/>
        <end position="714"/>
    </location>
</feature>
<dbReference type="InterPro" id="IPR028896">
    <property type="entry name" value="GcvT/YgfZ/DmdA"/>
</dbReference>
<organism evidence="6">
    <name type="scientific">freshwater metagenome</name>
    <dbReference type="NCBI Taxonomy" id="449393"/>
    <lineage>
        <taxon>unclassified sequences</taxon>
        <taxon>metagenomes</taxon>
        <taxon>ecological metagenomes</taxon>
    </lineage>
</organism>
<dbReference type="InterPro" id="IPR036188">
    <property type="entry name" value="FAD/NAD-bd_sf"/>
</dbReference>
<dbReference type="SUPFAM" id="SSF103025">
    <property type="entry name" value="Folate-binding domain"/>
    <property type="match status" value="1"/>
</dbReference>
<dbReference type="Pfam" id="PF01571">
    <property type="entry name" value="GCV_T"/>
    <property type="match status" value="1"/>
</dbReference>
<dbReference type="InterPro" id="IPR041854">
    <property type="entry name" value="BFD-like_2Fe2S-bd_dom_sf"/>
</dbReference>
<protein>
    <submittedName>
        <fullName evidence="6">Unannotated protein</fullName>
    </submittedName>
</protein>
<gene>
    <name evidence="6" type="ORF">UFOPK1493_00006</name>
</gene>
<dbReference type="Gene3D" id="3.30.1360.120">
    <property type="entry name" value="Probable tRNA modification gtpase trme, domain 1"/>
    <property type="match status" value="1"/>
</dbReference>
<keyword evidence="2" id="KW-0560">Oxidoreductase</keyword>
<dbReference type="InterPro" id="IPR029043">
    <property type="entry name" value="GcvT/YgfZ_C"/>
</dbReference>
<comment type="similarity">
    <text evidence="1">Belongs to the GcvT family.</text>
</comment>
<dbReference type="PROSITE" id="PS00197">
    <property type="entry name" value="2FE2S_FER_1"/>
    <property type="match status" value="1"/>
</dbReference>
<dbReference type="SUPFAM" id="SSF101790">
    <property type="entry name" value="Aminomethyltransferase beta-barrel domain"/>
    <property type="match status" value="1"/>
</dbReference>
<dbReference type="InterPro" id="IPR006058">
    <property type="entry name" value="2Fe2S_fd_BS"/>
</dbReference>
<dbReference type="Pfam" id="PF08669">
    <property type="entry name" value="GCV_T_C"/>
    <property type="match status" value="1"/>
</dbReference>
<accession>A0A6J6BC35</accession>
<dbReference type="AlphaFoldDB" id="A0A6J6BC35"/>
<evidence type="ECO:0000313" key="6">
    <source>
        <dbReference type="EMBL" id="CAB4536234.1"/>
    </source>
</evidence>
<sequence>MRFALDDQPVDYVDGDSVAVAVLRAGQHPQHGGTLCLTGDCGNCSADVDGVPFTRTCLTPARPGLRVRRHPAVGAPPLRLDPPANPVTSPSQPEVRVQRVHADVAVIGAGTSGTAAAEEARTAGRDVLVLDGDAGDDVVGVYPGPMVVVRRDDHVLHVHAHDVVIATGAAELHPVCPGNMLRGILTAGAADLLRARGVDLGRTATIDLADLARFDGADGRVTAVVRHDGTSEPCDTAIVTAATRAPRDLLARMVDDPRVRVVGPAAQRFDLPPAPVDGVVCPCSKITVEDLQGVWDKGFQHIELVKRAALCGTGTCQGGVCMPHLRAFVTDRSGEPAAPFTGRPASRQLTIAEAAADVHLDAFRRTALHHEHLALGAQMDRFGGWWRPWHYGDAMREYWAVREGVSLGDVSTLGKMIVTGPDVVEALERLYPTTIADIRPGRSRYVLLLNERGHVIDDGMVCREDEHRFVLTFTSGGAASAEAWVRDWVETWNLDVRIMDRTVSLGAINVTGPLAGELLRRVGVEEPPRFLQHRHLSVAGVDCHVMRLSFTGEASFELHHPVAHSVELWRALMEAGRDLNVVPHGLQALFALRLEKGHVIIGMDTELDTTPRRIGMEWAVKMDKPYFVGRTSLGRTEPLPDHRRLFGYTMEGPAPVEGAPISVGNRIVGHVTSSFTSPATGRAVMLGWQKHTPFADTVTIDGRTATVTPVPFYDPEGSRARA</sequence>
<evidence type="ECO:0000259" key="4">
    <source>
        <dbReference type="Pfam" id="PF01571"/>
    </source>
</evidence>
<dbReference type="Gene3D" id="3.50.50.60">
    <property type="entry name" value="FAD/NAD(P)-binding domain"/>
    <property type="match status" value="1"/>
</dbReference>
<feature type="region of interest" description="Disordered" evidence="3">
    <location>
        <begin position="74"/>
        <end position="94"/>
    </location>
</feature>
<evidence type="ECO:0000259" key="5">
    <source>
        <dbReference type="Pfam" id="PF08669"/>
    </source>
</evidence>
<dbReference type="PRINTS" id="PR00411">
    <property type="entry name" value="PNDRDTASEI"/>
</dbReference>
<dbReference type="InterPro" id="IPR006222">
    <property type="entry name" value="GCVT_N"/>
</dbReference>
<dbReference type="GO" id="GO:0051537">
    <property type="term" value="F:2 iron, 2 sulfur cluster binding"/>
    <property type="evidence" value="ECO:0007669"/>
    <property type="project" value="InterPro"/>
</dbReference>
<evidence type="ECO:0000256" key="3">
    <source>
        <dbReference type="SAM" id="MobiDB-lite"/>
    </source>
</evidence>
<proteinExistence type="inferred from homology"/>
<name>A0A6J6BC35_9ZZZZ</name>
<dbReference type="InterPro" id="IPR027266">
    <property type="entry name" value="TrmE/GcvT-like"/>
</dbReference>
<dbReference type="InterPro" id="IPR036010">
    <property type="entry name" value="2Fe-2S_ferredoxin-like_sf"/>
</dbReference>
<evidence type="ECO:0000256" key="2">
    <source>
        <dbReference type="ARBA" id="ARBA00023002"/>
    </source>
</evidence>
<dbReference type="PANTHER" id="PTHR43757:SF2">
    <property type="entry name" value="AMINOMETHYLTRANSFERASE, MITOCHONDRIAL"/>
    <property type="match status" value="1"/>
</dbReference>
<feature type="domain" description="GCVT N-terminal" evidence="4">
    <location>
        <begin position="368"/>
        <end position="624"/>
    </location>
</feature>
<dbReference type="EMBL" id="CAEZSR010000001">
    <property type="protein sequence ID" value="CAB4536234.1"/>
    <property type="molecule type" value="Genomic_DNA"/>
</dbReference>
<dbReference type="Pfam" id="PF13510">
    <property type="entry name" value="Fer2_4"/>
    <property type="match status" value="1"/>
</dbReference>
<reference evidence="6" key="1">
    <citation type="submission" date="2020-05" db="EMBL/GenBank/DDBJ databases">
        <authorList>
            <person name="Chiriac C."/>
            <person name="Salcher M."/>
            <person name="Ghai R."/>
            <person name="Kavagutti S V."/>
        </authorList>
    </citation>
    <scope>NUCLEOTIDE SEQUENCE</scope>
</reference>